<evidence type="ECO:0000256" key="1">
    <source>
        <dbReference type="SAM" id="MobiDB-lite"/>
    </source>
</evidence>
<feature type="region of interest" description="Disordered" evidence="1">
    <location>
        <begin position="150"/>
        <end position="271"/>
    </location>
</feature>
<feature type="compositionally biased region" description="Low complexity" evidence="1">
    <location>
        <begin position="205"/>
        <end position="253"/>
    </location>
</feature>
<protein>
    <submittedName>
        <fullName evidence="3">Uncharacterized protein</fullName>
    </submittedName>
</protein>
<evidence type="ECO:0000256" key="2">
    <source>
        <dbReference type="SAM" id="Phobius"/>
    </source>
</evidence>
<name>A0A5Q0LN03_9ACTN</name>
<keyword evidence="2" id="KW-0812">Transmembrane</keyword>
<feature type="compositionally biased region" description="Low complexity" evidence="1">
    <location>
        <begin position="150"/>
        <end position="163"/>
    </location>
</feature>
<dbReference type="EMBL" id="CP045643">
    <property type="protein sequence ID" value="QFZ78692.1"/>
    <property type="molecule type" value="Genomic_DNA"/>
</dbReference>
<feature type="compositionally biased region" description="Low complexity" evidence="1">
    <location>
        <begin position="186"/>
        <end position="198"/>
    </location>
</feature>
<dbReference type="KEGG" id="sfy:GFH48_11550"/>
<organism evidence="3 4">
    <name type="scientific">Streptomyces fagopyri</name>
    <dbReference type="NCBI Taxonomy" id="2662397"/>
    <lineage>
        <taxon>Bacteria</taxon>
        <taxon>Bacillati</taxon>
        <taxon>Actinomycetota</taxon>
        <taxon>Actinomycetes</taxon>
        <taxon>Kitasatosporales</taxon>
        <taxon>Streptomycetaceae</taxon>
        <taxon>Streptomyces</taxon>
    </lineage>
</organism>
<reference evidence="3 4" key="1">
    <citation type="submission" date="2019-10" db="EMBL/GenBank/DDBJ databases">
        <title>A novel species.</title>
        <authorList>
            <person name="Gao J."/>
        </authorList>
    </citation>
    <scope>NUCLEOTIDE SEQUENCE [LARGE SCALE GENOMIC DNA]</scope>
    <source>
        <strain evidence="3 4">QMT-28</strain>
    </source>
</reference>
<dbReference type="Proteomes" id="UP000326179">
    <property type="component" value="Chromosome"/>
</dbReference>
<sequence length="271" mass="26288">MPGAGEDPGTAAGAGRRRLDLSLPQVAGSAVAAVVAAKLASYFGVYGTILGAGLVSVVATCGGTVFQHFFKRTGEQIRDVTVQAKPAAPGDRPFPAQGTGEFTPSVPGEFGEGTVYRARVTSWKRPLVAAALVFGVTMAGVTTYELVSGQSFSGDGTSTTTVGDAFQGSRSGHGPSGTGGDSTRESGTPGTTAPTGSSRQPSDPGSGATDGATSGANGADGATTPTPAPSSSAGAGTPDATPTPSASMSPAPGEGSRSRSADPGPAGPATP</sequence>
<keyword evidence="4" id="KW-1185">Reference proteome</keyword>
<keyword evidence="2" id="KW-0472">Membrane</keyword>
<accession>A0A5Q0LN03</accession>
<dbReference type="AlphaFoldDB" id="A0A5Q0LN03"/>
<feature type="transmembrane region" description="Helical" evidence="2">
    <location>
        <begin position="127"/>
        <end position="147"/>
    </location>
</feature>
<feature type="transmembrane region" description="Helical" evidence="2">
    <location>
        <begin position="49"/>
        <end position="70"/>
    </location>
</feature>
<evidence type="ECO:0000313" key="3">
    <source>
        <dbReference type="EMBL" id="QFZ78692.1"/>
    </source>
</evidence>
<feature type="region of interest" description="Disordered" evidence="1">
    <location>
        <begin position="85"/>
        <end position="106"/>
    </location>
</feature>
<gene>
    <name evidence="3" type="ORF">GFH48_11550</name>
</gene>
<proteinExistence type="predicted"/>
<keyword evidence="2" id="KW-1133">Transmembrane helix</keyword>
<evidence type="ECO:0000313" key="4">
    <source>
        <dbReference type="Proteomes" id="UP000326179"/>
    </source>
</evidence>